<reference evidence="1" key="1">
    <citation type="submission" date="2020-03" db="EMBL/GenBank/DDBJ databases">
        <title>The deep terrestrial virosphere.</title>
        <authorList>
            <person name="Holmfeldt K."/>
            <person name="Nilsson E."/>
            <person name="Simone D."/>
            <person name="Lopez-Fernandez M."/>
            <person name="Wu X."/>
            <person name="de Brujin I."/>
            <person name="Lundin D."/>
            <person name="Andersson A."/>
            <person name="Bertilsson S."/>
            <person name="Dopson M."/>
        </authorList>
    </citation>
    <scope>NUCLEOTIDE SEQUENCE</scope>
    <source>
        <strain evidence="1">MM415B07136</strain>
    </source>
</reference>
<dbReference type="AlphaFoldDB" id="A0A6M3LWB1"/>
<accession>A0A6M3LWB1</accession>
<organism evidence="1">
    <name type="scientific">viral metagenome</name>
    <dbReference type="NCBI Taxonomy" id="1070528"/>
    <lineage>
        <taxon>unclassified sequences</taxon>
        <taxon>metagenomes</taxon>
        <taxon>organismal metagenomes</taxon>
    </lineage>
</organism>
<protein>
    <submittedName>
        <fullName evidence="1">Uncharacterized protein</fullName>
    </submittedName>
</protein>
<gene>
    <name evidence="1" type="ORF">MM415B07136_0007</name>
</gene>
<proteinExistence type="predicted"/>
<evidence type="ECO:0000313" key="1">
    <source>
        <dbReference type="EMBL" id="QJA96888.1"/>
    </source>
</evidence>
<sequence>MKIKVTSTIILDTDKIKGYNSSVRIAIEREAFNKGSNRVARIWAWEEANKQDIPNITLDLL</sequence>
<dbReference type="EMBL" id="MT143443">
    <property type="protein sequence ID" value="QJA96888.1"/>
    <property type="molecule type" value="Genomic_DNA"/>
</dbReference>
<name>A0A6M3LWB1_9ZZZZ</name>